<protein>
    <submittedName>
        <fullName evidence="1">DDB1-and CUL4-associated factor 11</fullName>
    </submittedName>
</protein>
<dbReference type="GO" id="GO:0080008">
    <property type="term" value="C:Cul4-RING E3 ubiquitin ligase complex"/>
    <property type="evidence" value="ECO:0007669"/>
    <property type="project" value="TreeGrafter"/>
</dbReference>
<evidence type="ECO:0000313" key="2">
    <source>
        <dbReference type="Proteomes" id="UP000076502"/>
    </source>
</evidence>
<keyword evidence="2" id="KW-1185">Reference proteome</keyword>
<feature type="non-terminal residue" evidence="1">
    <location>
        <position position="1"/>
    </location>
</feature>
<dbReference type="InterPro" id="IPR051859">
    <property type="entry name" value="DCAF"/>
</dbReference>
<accession>A0A154NYS8</accession>
<proteinExistence type="predicted"/>
<dbReference type="Proteomes" id="UP000076502">
    <property type="component" value="Unassembled WGS sequence"/>
</dbReference>
<evidence type="ECO:0000313" key="1">
    <source>
        <dbReference type="EMBL" id="KZC04741.1"/>
    </source>
</evidence>
<dbReference type="PANTHER" id="PTHR19847">
    <property type="entry name" value="DDB1- AND CUL4-ASSOCIATED FACTOR 11"/>
    <property type="match status" value="1"/>
</dbReference>
<dbReference type="GO" id="GO:0043161">
    <property type="term" value="P:proteasome-mediated ubiquitin-dependent protein catabolic process"/>
    <property type="evidence" value="ECO:0007669"/>
    <property type="project" value="TreeGrafter"/>
</dbReference>
<dbReference type="STRING" id="178035.A0A154NYS8"/>
<dbReference type="AlphaFoldDB" id="A0A154NYS8"/>
<gene>
    <name evidence="1" type="ORF">WN55_09540</name>
</gene>
<name>A0A154NYS8_DUFNO</name>
<dbReference type="OrthoDB" id="63070at2759"/>
<sequence>DIEHDRGLAAVLQYLIRSGQLHIISSDHDDSDEEYIANSQPPRYTSSYLHLHPNTSRLNKSEISLATKQACGYIKNADKRNMSVTSMIQRRAIGPGFSTGERCRISSSFLPNKMHQVAQYNNKAFCGSYSKDGRFFLTASQGK</sequence>
<organism evidence="1 2">
    <name type="scientific">Dufourea novaeangliae</name>
    <name type="common">Sweat bee</name>
    <dbReference type="NCBI Taxonomy" id="178035"/>
    <lineage>
        <taxon>Eukaryota</taxon>
        <taxon>Metazoa</taxon>
        <taxon>Ecdysozoa</taxon>
        <taxon>Arthropoda</taxon>
        <taxon>Hexapoda</taxon>
        <taxon>Insecta</taxon>
        <taxon>Pterygota</taxon>
        <taxon>Neoptera</taxon>
        <taxon>Endopterygota</taxon>
        <taxon>Hymenoptera</taxon>
        <taxon>Apocrita</taxon>
        <taxon>Aculeata</taxon>
        <taxon>Apoidea</taxon>
        <taxon>Anthophila</taxon>
        <taxon>Halictidae</taxon>
        <taxon>Rophitinae</taxon>
        <taxon>Dufourea</taxon>
    </lineage>
</organism>
<dbReference type="PANTHER" id="PTHR19847:SF7">
    <property type="entry name" value="DDB1- AND CUL4-ASSOCIATED FACTOR 11"/>
    <property type="match status" value="1"/>
</dbReference>
<reference evidence="1 2" key="1">
    <citation type="submission" date="2015-07" db="EMBL/GenBank/DDBJ databases">
        <title>The genome of Dufourea novaeangliae.</title>
        <authorList>
            <person name="Pan H."/>
            <person name="Kapheim K."/>
        </authorList>
    </citation>
    <scope>NUCLEOTIDE SEQUENCE [LARGE SCALE GENOMIC DNA]</scope>
    <source>
        <strain evidence="1">0120121106</strain>
        <tissue evidence="1">Whole body</tissue>
    </source>
</reference>
<dbReference type="EMBL" id="KQ434783">
    <property type="protein sequence ID" value="KZC04741.1"/>
    <property type="molecule type" value="Genomic_DNA"/>
</dbReference>
<feature type="non-terminal residue" evidence="1">
    <location>
        <position position="143"/>
    </location>
</feature>